<protein>
    <submittedName>
        <fullName evidence="9">Integral membrane protein</fullName>
    </submittedName>
</protein>
<feature type="transmembrane region" description="Helical" evidence="7">
    <location>
        <begin position="126"/>
        <end position="147"/>
    </location>
</feature>
<name>A0AA38SF40_9PEZI</name>
<feature type="transmembrane region" description="Helical" evidence="7">
    <location>
        <begin position="51"/>
        <end position="71"/>
    </location>
</feature>
<keyword evidence="3 7" id="KW-1133">Transmembrane helix</keyword>
<reference evidence="9" key="1">
    <citation type="submission" date="2022-07" db="EMBL/GenBank/DDBJ databases">
        <title>Fungi with potential for degradation of polypropylene.</title>
        <authorList>
            <person name="Gostincar C."/>
        </authorList>
    </citation>
    <scope>NUCLEOTIDE SEQUENCE</scope>
    <source>
        <strain evidence="9">EXF-13287</strain>
    </source>
</reference>
<dbReference type="InterPro" id="IPR052337">
    <property type="entry name" value="SAT4-like"/>
</dbReference>
<dbReference type="GO" id="GO:0016020">
    <property type="term" value="C:membrane"/>
    <property type="evidence" value="ECO:0007669"/>
    <property type="project" value="UniProtKB-SubCell"/>
</dbReference>
<dbReference type="Proteomes" id="UP001174691">
    <property type="component" value="Unassembled WGS sequence"/>
</dbReference>
<dbReference type="EMBL" id="JANBVN010000002">
    <property type="protein sequence ID" value="KAJ9165690.1"/>
    <property type="molecule type" value="Genomic_DNA"/>
</dbReference>
<evidence type="ECO:0000313" key="10">
    <source>
        <dbReference type="Proteomes" id="UP001174691"/>
    </source>
</evidence>
<keyword evidence="10" id="KW-1185">Reference proteome</keyword>
<evidence type="ECO:0000256" key="1">
    <source>
        <dbReference type="ARBA" id="ARBA00004141"/>
    </source>
</evidence>
<feature type="domain" description="Rhodopsin" evidence="8">
    <location>
        <begin position="31"/>
        <end position="264"/>
    </location>
</feature>
<evidence type="ECO:0000256" key="4">
    <source>
        <dbReference type="ARBA" id="ARBA00023136"/>
    </source>
</evidence>
<proteinExistence type="inferred from homology"/>
<keyword evidence="4 7" id="KW-0472">Membrane</keyword>
<sequence length="432" mass="46598">MDPALAHESRAAIPVAVVIATLSVAVITVALRTYTRLVVIKQFGYDDVGAVISLLMAVGCGVSIACGSLYGAGRHLTVVNPSLIPLYFRSFYVSIVLYNAALTSVKFTFLLQYYRIFEVRKMQKAILIAGIFIGCWTISQLLITIFTCHPISKFWNSSLPGSCIPSLPFWYINAAGNILTDVTIFVLPLPALRSLNLHRNQKIVLLAIFSLGFFTCAISLIRIQYLRLSTDTTWDNVGASCWSITEPCSAILCVCLPVLRPLASNVLGGRLWSSRGDDTKTYHQHSAGRDGSAPHSHYHSRRTRGGGGGGGGVGLGSDHRTPSETSSQQRVFVRGKSDALLVRTQDLELQRVDDSDDDSLECGAAAEVAVVSRPERSLFSERNHADGGRSRKLGLRAGVTTEIMATTPRSPDGPAPPAGGITVHRNVVVDGG</sequence>
<feature type="compositionally biased region" description="Gly residues" evidence="6">
    <location>
        <begin position="305"/>
        <end position="315"/>
    </location>
</feature>
<gene>
    <name evidence="9" type="ORF">NKR19_g171</name>
</gene>
<dbReference type="PANTHER" id="PTHR33048">
    <property type="entry name" value="PTH11-LIKE INTEGRAL MEMBRANE PROTEIN (AFU_ORTHOLOGUE AFUA_5G11245)"/>
    <property type="match status" value="1"/>
</dbReference>
<comment type="similarity">
    <text evidence="5">Belongs to the SAT4 family.</text>
</comment>
<dbReference type="InterPro" id="IPR049326">
    <property type="entry name" value="Rhodopsin_dom_fungi"/>
</dbReference>
<comment type="subcellular location">
    <subcellularLocation>
        <location evidence="1">Membrane</location>
        <topology evidence="1">Multi-pass membrane protein</topology>
    </subcellularLocation>
</comment>
<dbReference type="Pfam" id="PF20684">
    <property type="entry name" value="Fung_rhodopsin"/>
    <property type="match status" value="1"/>
</dbReference>
<evidence type="ECO:0000259" key="8">
    <source>
        <dbReference type="Pfam" id="PF20684"/>
    </source>
</evidence>
<evidence type="ECO:0000256" key="6">
    <source>
        <dbReference type="SAM" id="MobiDB-lite"/>
    </source>
</evidence>
<dbReference type="AlphaFoldDB" id="A0AA38SF40"/>
<dbReference type="PANTHER" id="PTHR33048:SF47">
    <property type="entry name" value="INTEGRAL MEMBRANE PROTEIN-RELATED"/>
    <property type="match status" value="1"/>
</dbReference>
<feature type="transmembrane region" description="Helical" evidence="7">
    <location>
        <begin position="91"/>
        <end position="114"/>
    </location>
</feature>
<feature type="transmembrane region" description="Helical" evidence="7">
    <location>
        <begin position="12"/>
        <end position="31"/>
    </location>
</feature>
<evidence type="ECO:0000256" key="5">
    <source>
        <dbReference type="ARBA" id="ARBA00038359"/>
    </source>
</evidence>
<organism evidence="9 10">
    <name type="scientific">Coniochaeta hoffmannii</name>
    <dbReference type="NCBI Taxonomy" id="91930"/>
    <lineage>
        <taxon>Eukaryota</taxon>
        <taxon>Fungi</taxon>
        <taxon>Dikarya</taxon>
        <taxon>Ascomycota</taxon>
        <taxon>Pezizomycotina</taxon>
        <taxon>Sordariomycetes</taxon>
        <taxon>Sordariomycetidae</taxon>
        <taxon>Coniochaetales</taxon>
        <taxon>Coniochaetaceae</taxon>
        <taxon>Coniochaeta</taxon>
    </lineage>
</organism>
<evidence type="ECO:0000313" key="9">
    <source>
        <dbReference type="EMBL" id="KAJ9165690.1"/>
    </source>
</evidence>
<keyword evidence="2 7" id="KW-0812">Transmembrane</keyword>
<accession>A0AA38SF40</accession>
<evidence type="ECO:0000256" key="2">
    <source>
        <dbReference type="ARBA" id="ARBA00022692"/>
    </source>
</evidence>
<evidence type="ECO:0000256" key="7">
    <source>
        <dbReference type="SAM" id="Phobius"/>
    </source>
</evidence>
<comment type="caution">
    <text evidence="9">The sequence shown here is derived from an EMBL/GenBank/DDBJ whole genome shotgun (WGS) entry which is preliminary data.</text>
</comment>
<feature type="region of interest" description="Disordered" evidence="6">
    <location>
        <begin position="278"/>
        <end position="332"/>
    </location>
</feature>
<feature type="transmembrane region" description="Helical" evidence="7">
    <location>
        <begin position="203"/>
        <end position="223"/>
    </location>
</feature>
<feature type="transmembrane region" description="Helical" evidence="7">
    <location>
        <begin position="167"/>
        <end position="191"/>
    </location>
</feature>
<evidence type="ECO:0000256" key="3">
    <source>
        <dbReference type="ARBA" id="ARBA00022989"/>
    </source>
</evidence>